<comment type="caution">
    <text evidence="1">The sequence shown here is derived from an EMBL/GenBank/DDBJ whole genome shotgun (WGS) entry which is preliminary data.</text>
</comment>
<gene>
    <name evidence="1" type="ORF">J2I48_23955</name>
</gene>
<proteinExistence type="predicted"/>
<accession>A0A939G8C7</accession>
<protein>
    <submittedName>
        <fullName evidence="1">Uncharacterized protein</fullName>
    </submittedName>
</protein>
<keyword evidence="2" id="KW-1185">Reference proteome</keyword>
<dbReference type="EMBL" id="JAFMYU010000026">
    <property type="protein sequence ID" value="MBO0934084.1"/>
    <property type="molecule type" value="Genomic_DNA"/>
</dbReference>
<dbReference type="RefSeq" id="WP_207338047.1">
    <property type="nucleotide sequence ID" value="NZ_JAFMYU010000026.1"/>
</dbReference>
<dbReference type="AlphaFoldDB" id="A0A939G8C7"/>
<dbReference type="Proteomes" id="UP000664795">
    <property type="component" value="Unassembled WGS sequence"/>
</dbReference>
<name>A0A939G8C7_9BACT</name>
<evidence type="ECO:0000313" key="2">
    <source>
        <dbReference type="Proteomes" id="UP000664795"/>
    </source>
</evidence>
<sequence length="329" mass="36774">MELDSGFACPLPLYLDVRADSTYTLSLIDNAARNPRATWAMNGQGLRLDTLLFGPKQVRLTDTELSLTGSSPMLFRRVPVVPNTDLTETAVQAWLTNRIWQKGIVRYHFHDGGQACVEAVGSRDRAIRCWSVVRRDGAIFIIVKGNRIDCSRNYDAPMLVEKMTANTLTVNEFSDKVSRVNLMALGTLPVHKSCEPVGFQVCSSCFYEVNERANELDKKGPAGRFYAIRQRLQAAYVPGEEAGQTGVVQVRCVVNCEGEAGRFSVRTYGPHYQLLPRNGPTANQLLRILQTHFATGWQPGRVRNITRPLDYVAIINIRLVEGRITDVFP</sequence>
<organism evidence="1 2">
    <name type="scientific">Fibrella aquatilis</name>
    <dbReference type="NCBI Taxonomy" id="2817059"/>
    <lineage>
        <taxon>Bacteria</taxon>
        <taxon>Pseudomonadati</taxon>
        <taxon>Bacteroidota</taxon>
        <taxon>Cytophagia</taxon>
        <taxon>Cytophagales</taxon>
        <taxon>Spirosomataceae</taxon>
        <taxon>Fibrella</taxon>
    </lineage>
</organism>
<evidence type="ECO:0000313" key="1">
    <source>
        <dbReference type="EMBL" id="MBO0934084.1"/>
    </source>
</evidence>
<reference evidence="1 2" key="1">
    <citation type="submission" date="2021-03" db="EMBL/GenBank/DDBJ databases">
        <title>Fibrella sp. HMF5036 genome sequencing and assembly.</title>
        <authorList>
            <person name="Kang H."/>
            <person name="Kim H."/>
            <person name="Bae S."/>
            <person name="Joh K."/>
        </authorList>
    </citation>
    <scope>NUCLEOTIDE SEQUENCE [LARGE SCALE GENOMIC DNA]</scope>
    <source>
        <strain evidence="1 2">HMF5036</strain>
    </source>
</reference>